<dbReference type="Proteomes" id="UP000324106">
    <property type="component" value="Chromosome"/>
</dbReference>
<dbReference type="Gene3D" id="3.90.550.10">
    <property type="entry name" value="Spore Coat Polysaccharide Biosynthesis Protein SpsA, Chain A"/>
    <property type="match status" value="1"/>
</dbReference>
<dbReference type="InterPro" id="IPR029044">
    <property type="entry name" value="Nucleotide-diphossugar_trans"/>
</dbReference>
<name>A0A5P2AWS4_STRVZ</name>
<proteinExistence type="predicted"/>
<dbReference type="RefSeq" id="WP_150269849.1">
    <property type="nucleotide sequence ID" value="NZ_CP029194.1"/>
</dbReference>
<reference evidence="2 3" key="1">
    <citation type="submission" date="2018-05" db="EMBL/GenBank/DDBJ databases">
        <title>Streptomyces venezuelae.</title>
        <authorList>
            <person name="Kim W."/>
            <person name="Lee N."/>
            <person name="Cho B.-K."/>
        </authorList>
    </citation>
    <scope>NUCLEOTIDE SEQUENCE [LARGE SCALE GENOMIC DNA]</scope>
    <source>
        <strain evidence="2 3">ATCC 15068</strain>
    </source>
</reference>
<evidence type="ECO:0000259" key="1">
    <source>
        <dbReference type="Pfam" id="PF00535"/>
    </source>
</evidence>
<protein>
    <recommendedName>
        <fullName evidence="1">Glycosyltransferase 2-like domain-containing protein</fullName>
    </recommendedName>
</protein>
<dbReference type="EMBL" id="CP029194">
    <property type="protein sequence ID" value="QES21978.1"/>
    <property type="molecule type" value="Genomic_DNA"/>
</dbReference>
<organism evidence="2 3">
    <name type="scientific">Streptomyces venezuelae</name>
    <dbReference type="NCBI Taxonomy" id="54571"/>
    <lineage>
        <taxon>Bacteria</taxon>
        <taxon>Bacillati</taxon>
        <taxon>Actinomycetota</taxon>
        <taxon>Actinomycetes</taxon>
        <taxon>Kitasatosporales</taxon>
        <taxon>Streptomycetaceae</taxon>
        <taxon>Streptomyces</taxon>
    </lineage>
</organism>
<feature type="domain" description="Glycosyltransferase 2-like" evidence="1">
    <location>
        <begin position="62"/>
        <end position="163"/>
    </location>
</feature>
<dbReference type="SUPFAM" id="SSF53448">
    <property type="entry name" value="Nucleotide-diphospho-sugar transferases"/>
    <property type="match status" value="1"/>
</dbReference>
<evidence type="ECO:0000313" key="3">
    <source>
        <dbReference type="Proteomes" id="UP000324106"/>
    </source>
</evidence>
<gene>
    <name evidence="2" type="ORF">DEJ46_25070</name>
</gene>
<sequence>MKFADVLDQAWAEDSGPPTALGRDLRLVRAAAPELLALDVPAGSYGELTGAYRPDRAGAVTAVVLTHDEEQVIGACLRALTDDCDRMLLVDAESEDSTLGTARSAVAHVEHVTRAWTDDFAAQRNAAFEQAGPGGWLAHVDADETLSAESRGRLRAVLSALDHVLPGADLVVSPRILDTSQECHTDTRRVVRSGSALRFKGRLHERLYDAHGAQPPSVEVDVVFHHTGYEPEVITRKGKREKYARLVEVCLTEEPSNPKWHFYAVRDGLVGRQPGPDEALALFRRLREAHALYDRVPLSDYEAERWTDSLVLQCELALGFGGGREIGELAPLLHARGRVLEASYYRTFAEFSALLNRSSRLLDELSEGSRHQLPDHRQLVGRSYDLQALLALTCGRYDEVPVLLGEARSRRAGSLTTATVESLADRLPSWRDLPQTS</sequence>
<accession>A0A5P2AWS4</accession>
<dbReference type="PANTHER" id="PTHR43630:SF2">
    <property type="entry name" value="GLYCOSYLTRANSFERASE"/>
    <property type="match status" value="1"/>
</dbReference>
<dbReference type="PANTHER" id="PTHR43630">
    <property type="entry name" value="POLY-BETA-1,6-N-ACETYL-D-GLUCOSAMINE SYNTHASE"/>
    <property type="match status" value="1"/>
</dbReference>
<evidence type="ECO:0000313" key="2">
    <source>
        <dbReference type="EMBL" id="QES21978.1"/>
    </source>
</evidence>
<dbReference type="InterPro" id="IPR001173">
    <property type="entry name" value="Glyco_trans_2-like"/>
</dbReference>
<dbReference type="Pfam" id="PF00535">
    <property type="entry name" value="Glycos_transf_2"/>
    <property type="match status" value="1"/>
</dbReference>
<dbReference type="OrthoDB" id="9806525at2"/>
<dbReference type="AlphaFoldDB" id="A0A5P2AWS4"/>